<proteinExistence type="inferred from homology"/>
<evidence type="ECO:0000313" key="4">
    <source>
        <dbReference type="Proteomes" id="UP001144280"/>
    </source>
</evidence>
<dbReference type="Proteomes" id="UP001144280">
    <property type="component" value="Unassembled WGS sequence"/>
</dbReference>
<feature type="domain" description="UspA" evidence="2">
    <location>
        <begin position="146"/>
        <end position="282"/>
    </location>
</feature>
<dbReference type="InterPro" id="IPR006015">
    <property type="entry name" value="Universal_stress_UspA"/>
</dbReference>
<evidence type="ECO:0000256" key="1">
    <source>
        <dbReference type="ARBA" id="ARBA00008791"/>
    </source>
</evidence>
<dbReference type="InterPro" id="IPR006016">
    <property type="entry name" value="UspA"/>
</dbReference>
<dbReference type="SUPFAM" id="SSF52402">
    <property type="entry name" value="Adenine nucleotide alpha hydrolases-like"/>
    <property type="match status" value="2"/>
</dbReference>
<dbReference type="PANTHER" id="PTHR46268">
    <property type="entry name" value="STRESS RESPONSE PROTEIN NHAX"/>
    <property type="match status" value="1"/>
</dbReference>
<comment type="caution">
    <text evidence="3">The sequence shown here is derived from an EMBL/GenBank/DDBJ whole genome shotgun (WGS) entry which is preliminary data.</text>
</comment>
<accession>A0ABQ5R3E4</accession>
<dbReference type="RefSeq" id="WP_281901769.1">
    <property type="nucleotide sequence ID" value="NZ_BSDI01000040.1"/>
</dbReference>
<sequence>MAFPRVAVGVAGTATSWQALAWAADEAAATGGHLVICHGCPAESVLGRYPAAVPMAVLELADPPLARAVAATRARLGGERVSVRIRPEHHAVALLADAARDADVLVLGAPSSRGWREITHRLLGHVPVPTIVVRPVTGPAGPFAGHVVVGVDGSEPSAGGLELAFRYAATHRVPLAAVHATADAPDDFWFDDTMLEAHFPAEPAGLRLLAEQVEPWTHKYPDVRVKRAVYTGRALPALLRAAAGARLLALGARGHGVAARVLLGSVSHGVVDQAGGPVAVVPSMGAPR</sequence>
<organism evidence="3 4">
    <name type="scientific">Phytohabitans aurantiacus</name>
    <dbReference type="NCBI Taxonomy" id="3016789"/>
    <lineage>
        <taxon>Bacteria</taxon>
        <taxon>Bacillati</taxon>
        <taxon>Actinomycetota</taxon>
        <taxon>Actinomycetes</taxon>
        <taxon>Micromonosporales</taxon>
        <taxon>Micromonosporaceae</taxon>
    </lineage>
</organism>
<feature type="domain" description="UspA" evidence="2">
    <location>
        <begin position="4"/>
        <end position="134"/>
    </location>
</feature>
<dbReference type="Pfam" id="PF00582">
    <property type="entry name" value="Usp"/>
    <property type="match status" value="2"/>
</dbReference>
<protein>
    <submittedName>
        <fullName evidence="3">Universal stress protein</fullName>
    </submittedName>
</protein>
<dbReference type="InterPro" id="IPR014729">
    <property type="entry name" value="Rossmann-like_a/b/a_fold"/>
</dbReference>
<name>A0ABQ5R3E4_9ACTN</name>
<keyword evidence="4" id="KW-1185">Reference proteome</keyword>
<dbReference type="PRINTS" id="PR01438">
    <property type="entry name" value="UNVRSLSTRESS"/>
</dbReference>
<dbReference type="PANTHER" id="PTHR46268:SF6">
    <property type="entry name" value="UNIVERSAL STRESS PROTEIN UP12"/>
    <property type="match status" value="1"/>
</dbReference>
<comment type="similarity">
    <text evidence="1">Belongs to the universal stress protein A family.</text>
</comment>
<evidence type="ECO:0000259" key="2">
    <source>
        <dbReference type="Pfam" id="PF00582"/>
    </source>
</evidence>
<dbReference type="EMBL" id="BSDI01000040">
    <property type="protein sequence ID" value="GLI01061.1"/>
    <property type="molecule type" value="Genomic_DNA"/>
</dbReference>
<gene>
    <name evidence="3" type="ORF">Pa4123_63370</name>
</gene>
<dbReference type="Gene3D" id="3.40.50.620">
    <property type="entry name" value="HUPs"/>
    <property type="match status" value="2"/>
</dbReference>
<reference evidence="3" key="1">
    <citation type="submission" date="2022-12" db="EMBL/GenBank/DDBJ databases">
        <title>New Phytohabitans aurantiacus sp. RD004123 nov., an actinomycete isolated from soil.</title>
        <authorList>
            <person name="Triningsih D.W."/>
            <person name="Harunari E."/>
            <person name="Igarashi Y."/>
        </authorList>
    </citation>
    <scope>NUCLEOTIDE SEQUENCE</scope>
    <source>
        <strain evidence="3">RD004123</strain>
    </source>
</reference>
<evidence type="ECO:0000313" key="3">
    <source>
        <dbReference type="EMBL" id="GLI01061.1"/>
    </source>
</evidence>